<organism evidence="2 3">
    <name type="scientific">Amylocarpus encephaloides</name>
    <dbReference type="NCBI Taxonomy" id="45428"/>
    <lineage>
        <taxon>Eukaryota</taxon>
        <taxon>Fungi</taxon>
        <taxon>Dikarya</taxon>
        <taxon>Ascomycota</taxon>
        <taxon>Pezizomycotina</taxon>
        <taxon>Leotiomycetes</taxon>
        <taxon>Helotiales</taxon>
        <taxon>Helotiales incertae sedis</taxon>
        <taxon>Amylocarpus</taxon>
    </lineage>
</organism>
<dbReference type="OrthoDB" id="5420958at2759"/>
<feature type="non-terminal residue" evidence="2">
    <location>
        <position position="130"/>
    </location>
</feature>
<keyword evidence="3" id="KW-1185">Reference proteome</keyword>
<evidence type="ECO:0000256" key="1">
    <source>
        <dbReference type="SAM" id="MobiDB-lite"/>
    </source>
</evidence>
<accession>A0A9P7YFX0</accession>
<sequence length="130" mass="14463">MPIETRLSEKRNITSAWAACGLFPLNADRVLRKTPKPASHSTVQRANETANETEAGLYQQDEVPQTPITPVTADGLMLLHNLIKQDTSTLTETSIPQLQRHVQKLANAGQRSIAYCALVDERNSFLPFQH</sequence>
<dbReference type="AlphaFoldDB" id="A0A9P7YFX0"/>
<protein>
    <submittedName>
        <fullName evidence="2">Uncharacterized protein</fullName>
    </submittedName>
</protein>
<gene>
    <name evidence="2" type="ORF">BJ875DRAFT_466194</name>
</gene>
<feature type="compositionally biased region" description="Polar residues" evidence="1">
    <location>
        <begin position="39"/>
        <end position="52"/>
    </location>
</feature>
<reference evidence="2" key="1">
    <citation type="journal article" date="2021" name="IMA Fungus">
        <title>Genomic characterization of three marine fungi, including Emericellopsis atlantica sp. nov. with signatures of a generalist lifestyle and marine biomass degradation.</title>
        <authorList>
            <person name="Hagestad O.C."/>
            <person name="Hou L."/>
            <person name="Andersen J.H."/>
            <person name="Hansen E.H."/>
            <person name="Altermark B."/>
            <person name="Li C."/>
            <person name="Kuhnert E."/>
            <person name="Cox R.J."/>
            <person name="Crous P.W."/>
            <person name="Spatafora J.W."/>
            <person name="Lail K."/>
            <person name="Amirebrahimi M."/>
            <person name="Lipzen A."/>
            <person name="Pangilinan J."/>
            <person name="Andreopoulos W."/>
            <person name="Hayes R.D."/>
            <person name="Ng V."/>
            <person name="Grigoriev I.V."/>
            <person name="Jackson S.A."/>
            <person name="Sutton T.D.S."/>
            <person name="Dobson A.D.W."/>
            <person name="Rama T."/>
        </authorList>
    </citation>
    <scope>NUCLEOTIDE SEQUENCE</scope>
    <source>
        <strain evidence="2">TRa018bII</strain>
    </source>
</reference>
<dbReference type="EMBL" id="MU251537">
    <property type="protein sequence ID" value="KAG9232661.1"/>
    <property type="molecule type" value="Genomic_DNA"/>
</dbReference>
<name>A0A9P7YFX0_9HELO</name>
<feature type="region of interest" description="Disordered" evidence="1">
    <location>
        <begin position="35"/>
        <end position="66"/>
    </location>
</feature>
<proteinExistence type="predicted"/>
<dbReference type="Proteomes" id="UP000824998">
    <property type="component" value="Unassembled WGS sequence"/>
</dbReference>
<evidence type="ECO:0000313" key="2">
    <source>
        <dbReference type="EMBL" id="KAG9232661.1"/>
    </source>
</evidence>
<comment type="caution">
    <text evidence="2">The sequence shown here is derived from an EMBL/GenBank/DDBJ whole genome shotgun (WGS) entry which is preliminary data.</text>
</comment>
<evidence type="ECO:0000313" key="3">
    <source>
        <dbReference type="Proteomes" id="UP000824998"/>
    </source>
</evidence>